<dbReference type="Proteomes" id="UP000034108">
    <property type="component" value="Unassembled WGS sequence"/>
</dbReference>
<organism evidence="3 4">
    <name type="scientific">Candidatus Magasanikbacteria bacterium GW2011_GWC2_41_17</name>
    <dbReference type="NCBI Taxonomy" id="1619048"/>
    <lineage>
        <taxon>Bacteria</taxon>
        <taxon>Candidatus Magasanikiibacteriota</taxon>
    </lineage>
</organism>
<evidence type="ECO:0000313" key="4">
    <source>
        <dbReference type="Proteomes" id="UP000034108"/>
    </source>
</evidence>
<dbReference type="PANTHER" id="PTHR43977">
    <property type="entry name" value="STRUCTURAL MAINTENANCE OF CHROMOSOMES PROTEIN 3"/>
    <property type="match status" value="1"/>
</dbReference>
<comment type="caution">
    <text evidence="3">The sequence shown here is derived from an EMBL/GenBank/DDBJ whole genome shotgun (WGS) entry which is preliminary data.</text>
</comment>
<feature type="coiled-coil region" evidence="1">
    <location>
        <begin position="201"/>
        <end position="234"/>
    </location>
</feature>
<dbReference type="InterPro" id="IPR003395">
    <property type="entry name" value="RecF/RecN/SMC_N"/>
</dbReference>
<dbReference type="STRING" id="1619048.UU49_C0008G0005"/>
<evidence type="ECO:0000256" key="1">
    <source>
        <dbReference type="SAM" id="Coils"/>
    </source>
</evidence>
<dbReference type="InterPro" id="IPR027417">
    <property type="entry name" value="P-loop_NTPase"/>
</dbReference>
<reference evidence="3 4" key="1">
    <citation type="journal article" date="2015" name="Nature">
        <title>rRNA introns, odd ribosomes, and small enigmatic genomes across a large radiation of phyla.</title>
        <authorList>
            <person name="Brown C.T."/>
            <person name="Hug L.A."/>
            <person name="Thomas B.C."/>
            <person name="Sharon I."/>
            <person name="Castelle C.J."/>
            <person name="Singh A."/>
            <person name="Wilkins M.J."/>
            <person name="Williams K.H."/>
            <person name="Banfield J.F."/>
        </authorList>
    </citation>
    <scope>NUCLEOTIDE SEQUENCE [LARGE SCALE GENOMIC DNA]</scope>
</reference>
<keyword evidence="1" id="KW-0175">Coiled coil</keyword>
<dbReference type="Pfam" id="PF02463">
    <property type="entry name" value="SMC_N"/>
    <property type="match status" value="1"/>
</dbReference>
<feature type="coiled-coil region" evidence="1">
    <location>
        <begin position="412"/>
        <end position="488"/>
    </location>
</feature>
<feature type="coiled-coil region" evidence="1">
    <location>
        <begin position="534"/>
        <end position="571"/>
    </location>
</feature>
<sequence length="756" mass="85930">MFLQRLEIHGFKSFAQKSVLEFLAPRNGRKGLTAIVGPNGSGKSNVSDAVRWVLGEQSLKTLRGKKSEDVIFAGSEKRARLGVAEVSLSLNNEDKEAPWEMSEAVITRRLYRDGESEYLINGHAARLQDIAMLLARAHFGQKTYTVIGQGMIDAILAVSPAERKEFFDEAAGVKEFQIKRHQAMGKLKMTRENLQQADALVQEIEPRLRSLNRQVKRLNERAEVEKELKDLQKQYYGKLWHELEEKHGNFSEQFHRQDEEFQRKRGEYNQLLNQLNLLEKETSVPQAFLDLEKKYQEILSERGARQEKKLKLQSQIEIAKIRAAASKTSVPLPITEIITELESLESEQSATFASIFQIKKIEDLSSIRETTDLLREKIKNLLRRLKNPQMQNSAKTIDPELEKELVKIDEEMKSFATALARVSHEMQDLNKEEQKKKSKFFEIQRQLQAKQEETHILEQKLNSIQIELAKLETRKETLEEEINIELGSLGSEVKLKPPTDIAQINPADLQPNIFKFKHQLELIGGIDEEAIVEHKETKERYDFLSTQIADLKRALDDTATAIEELDNIMRERRDESLKKINEEFSRFFRLLFNGGQAKLVPLYSDAGEEAAENAEKNEEVVEEEELKIESGVKGEPILAGVDIQATPPGKRIKDISILSGGERALTSVALLCAILSHSPSPFVFLDEVDAALDESNSIRFAEIIEQLADKTQIIVITHNRASMSKAQVLYGVTMGDDGTSHLLSVKLEEAEKLARE</sequence>
<dbReference type="PATRIC" id="fig|1619048.3.peg.331"/>
<evidence type="ECO:0000313" key="3">
    <source>
        <dbReference type="EMBL" id="KKR99285.1"/>
    </source>
</evidence>
<accession>A0A0G0XQW0</accession>
<feature type="domain" description="RecF/RecN/SMC N-terminal" evidence="2">
    <location>
        <begin position="2"/>
        <end position="740"/>
    </location>
</feature>
<dbReference type="SUPFAM" id="SSF52540">
    <property type="entry name" value="P-loop containing nucleoside triphosphate hydrolases"/>
    <property type="match status" value="1"/>
</dbReference>
<proteinExistence type="predicted"/>
<evidence type="ECO:0000259" key="2">
    <source>
        <dbReference type="Pfam" id="PF02463"/>
    </source>
</evidence>
<dbReference type="Gene3D" id="3.40.50.300">
    <property type="entry name" value="P-loop containing nucleotide triphosphate hydrolases"/>
    <property type="match status" value="2"/>
</dbReference>
<protein>
    <submittedName>
        <fullName evidence="3">Chromosome partition protein Smc</fullName>
    </submittedName>
</protein>
<gene>
    <name evidence="3" type="ORF">UU49_C0008G0005</name>
</gene>
<dbReference type="EMBL" id="LCAV01000008">
    <property type="protein sequence ID" value="KKR99285.1"/>
    <property type="molecule type" value="Genomic_DNA"/>
</dbReference>
<dbReference type="AlphaFoldDB" id="A0A0G0XQW0"/>
<name>A0A0G0XQW0_9BACT</name>